<evidence type="ECO:0000256" key="1">
    <source>
        <dbReference type="SAM" id="MobiDB-lite"/>
    </source>
</evidence>
<protein>
    <submittedName>
        <fullName evidence="2">Uncharacterized protein</fullName>
    </submittedName>
</protein>
<accession>F0JIK3</accession>
<organism evidence="2 3">
    <name type="scientific">Pseudodesulfovibrio mercurii</name>
    <dbReference type="NCBI Taxonomy" id="641491"/>
    <lineage>
        <taxon>Bacteria</taxon>
        <taxon>Pseudomonadati</taxon>
        <taxon>Thermodesulfobacteriota</taxon>
        <taxon>Desulfovibrionia</taxon>
        <taxon>Desulfovibrionales</taxon>
        <taxon>Desulfovibrionaceae</taxon>
    </lineage>
</organism>
<dbReference type="HOGENOM" id="CLU_2952864_0_0_7"/>
<dbReference type="Proteomes" id="UP000007845">
    <property type="component" value="Chromosome"/>
</dbReference>
<dbReference type="STRING" id="641491.DND132_2233"/>
<dbReference type="KEGG" id="ddn:DND132_2233"/>
<proteinExistence type="predicted"/>
<feature type="region of interest" description="Disordered" evidence="1">
    <location>
        <begin position="29"/>
        <end position="59"/>
    </location>
</feature>
<name>F0JIK3_9BACT</name>
<keyword evidence="3" id="KW-1185">Reference proteome</keyword>
<gene>
    <name evidence="2" type="ORF">DND132_2233</name>
</gene>
<evidence type="ECO:0000313" key="3">
    <source>
        <dbReference type="Proteomes" id="UP000007845"/>
    </source>
</evidence>
<dbReference type="EMBL" id="CP003220">
    <property type="protein sequence ID" value="EGB15437.1"/>
    <property type="molecule type" value="Genomic_DNA"/>
</dbReference>
<evidence type="ECO:0000313" key="2">
    <source>
        <dbReference type="EMBL" id="EGB15437.1"/>
    </source>
</evidence>
<reference evidence="2 3" key="1">
    <citation type="journal article" date="2011" name="J. Bacteriol.">
        <title>Genome sequence of the mercury-methylating strain Desulfovibrio desulfuricans ND132.</title>
        <authorList>
            <person name="Brown S.D."/>
            <person name="Gilmour C.C."/>
            <person name="Kucken A.M."/>
            <person name="Wall J.D."/>
            <person name="Elias D.A."/>
            <person name="Brandt C.C."/>
            <person name="Podar M."/>
            <person name="Chertkov O."/>
            <person name="Held B."/>
            <person name="Bruce D.C."/>
            <person name="Detter J.C."/>
            <person name="Tapia R."/>
            <person name="Han C.S."/>
            <person name="Goodwin L.A."/>
            <person name="Cheng J.F."/>
            <person name="Pitluck S."/>
            <person name="Woyke T."/>
            <person name="Mikhailova N."/>
            <person name="Ivanova N.N."/>
            <person name="Han J."/>
            <person name="Lucas S."/>
            <person name="Lapidus A.L."/>
            <person name="Land M.L."/>
            <person name="Hauser L.J."/>
            <person name="Palumbo A.V."/>
        </authorList>
    </citation>
    <scope>NUCLEOTIDE SEQUENCE [LARGE SCALE GENOMIC DNA]</scope>
    <source>
        <strain evidence="2 3">ND132</strain>
    </source>
</reference>
<dbReference type="AlphaFoldDB" id="F0JIK3"/>
<sequence length="59" mass="6443">MHYQCDKCRWSGTWDALILETLCPVCRSGVSPRDPEDDADSPDECGARPGVVPGPPPRC</sequence>